<feature type="domain" description="Glycosyl hydrolase-like 10" evidence="2">
    <location>
        <begin position="14"/>
        <end position="107"/>
    </location>
</feature>
<evidence type="ECO:0000256" key="1">
    <source>
        <dbReference type="ARBA" id="ARBA00022729"/>
    </source>
</evidence>
<dbReference type="InterPro" id="IPR003790">
    <property type="entry name" value="GHL10"/>
</dbReference>
<dbReference type="PANTHER" id="PTHR43405:SF1">
    <property type="entry name" value="GLYCOSYL HYDROLASE DIGH"/>
    <property type="match status" value="1"/>
</dbReference>
<dbReference type="AlphaFoldDB" id="A0A257LUV4"/>
<dbReference type="EMBL" id="NMUJ01000056">
    <property type="protein sequence ID" value="OYV02736.1"/>
    <property type="molecule type" value="Genomic_DNA"/>
</dbReference>
<proteinExistence type="predicted"/>
<keyword evidence="1" id="KW-0732">Signal</keyword>
<name>A0A257LUV4_UNCW3</name>
<sequence>MISYQPMYELNNDEFRAVWVITWEQLDPVWPHPDNRDRICEILDNIKAANMNAVLWQVRQSGTAYYRSSYEPFGKYMFYSDPGYDPFAYAVEQAHARGLEIHAWMNVFECRGAAEIVRNYDIDGLHLDYVRWNEFTTPERTEQLKQLMKEGLTPTDMMHEFVHNKKGRYLYDVEHPYKAGVPEGFDTWEDWWRWSVTWDTWQAYGRVFQDAALWFNNGYVDQLMPMHYHWTTPDGFYDALTRWEPSIQPGINEGRLYTVGPGSYKFSLNGVWGNHPWVIATCRGFTWVDGFQFFSYRWWDDHQYWVEASKTFFMRKTKV</sequence>
<protein>
    <recommendedName>
        <fullName evidence="2">Glycosyl hydrolase-like 10 domain-containing protein</fullName>
    </recommendedName>
</protein>
<organism evidence="3 4">
    <name type="scientific">candidate division WOR-3 bacterium 4484_18</name>
    <dbReference type="NCBI Taxonomy" id="2020626"/>
    <lineage>
        <taxon>Bacteria</taxon>
        <taxon>Bacteria division WOR-3</taxon>
    </lineage>
</organism>
<reference evidence="4" key="1">
    <citation type="submission" date="2017-07" db="EMBL/GenBank/DDBJ databases">
        <title>Novel pathways for hydrocarbon cycling and metabolic interdependencies in hydrothermal sediment communities.</title>
        <authorList>
            <person name="Dombrowski N."/>
            <person name="Seitz K."/>
            <person name="Teske A."/>
            <person name="Baker B."/>
        </authorList>
    </citation>
    <scope>NUCLEOTIDE SEQUENCE [LARGE SCALE GENOMIC DNA]</scope>
</reference>
<dbReference type="InterPro" id="IPR017853">
    <property type="entry name" value="GH"/>
</dbReference>
<evidence type="ECO:0000313" key="4">
    <source>
        <dbReference type="Proteomes" id="UP000216312"/>
    </source>
</evidence>
<evidence type="ECO:0000313" key="3">
    <source>
        <dbReference type="EMBL" id="OYV02736.1"/>
    </source>
</evidence>
<dbReference type="SUPFAM" id="SSF51445">
    <property type="entry name" value="(Trans)glycosidases"/>
    <property type="match status" value="1"/>
</dbReference>
<dbReference type="InterPro" id="IPR052177">
    <property type="entry name" value="Divisome_Glycosyl_Hydrolase"/>
</dbReference>
<evidence type="ECO:0000259" key="2">
    <source>
        <dbReference type="Pfam" id="PF02638"/>
    </source>
</evidence>
<accession>A0A257LUV4</accession>
<gene>
    <name evidence="3" type="ORF">CGW93_04025</name>
</gene>
<dbReference type="Proteomes" id="UP000216312">
    <property type="component" value="Unassembled WGS sequence"/>
</dbReference>
<dbReference type="Gene3D" id="3.20.20.80">
    <property type="entry name" value="Glycosidases"/>
    <property type="match status" value="1"/>
</dbReference>
<dbReference type="Pfam" id="PF02638">
    <property type="entry name" value="GHL10"/>
    <property type="match status" value="1"/>
</dbReference>
<dbReference type="PANTHER" id="PTHR43405">
    <property type="entry name" value="GLYCOSYL HYDROLASE DIGH"/>
    <property type="match status" value="1"/>
</dbReference>
<comment type="caution">
    <text evidence="3">The sequence shown here is derived from an EMBL/GenBank/DDBJ whole genome shotgun (WGS) entry which is preliminary data.</text>
</comment>